<evidence type="ECO:0000313" key="25">
    <source>
        <dbReference type="EMBL" id="GHF19545.1"/>
    </source>
</evidence>
<evidence type="ECO:0000256" key="4">
    <source>
        <dbReference type="ARBA" id="ARBA00022448"/>
    </source>
</evidence>
<evidence type="ECO:0000256" key="17">
    <source>
        <dbReference type="ARBA" id="ARBA00023065"/>
    </source>
</evidence>
<comment type="subunit">
    <text evidence="19">Component of the cbb3-type cytochrome c oxidase.</text>
</comment>
<evidence type="ECO:0000256" key="19">
    <source>
        <dbReference type="PIRNR" id="PIRNR000006"/>
    </source>
</evidence>
<keyword evidence="11" id="KW-0677">Repeat</keyword>
<dbReference type="GO" id="GO:0020037">
    <property type="term" value="F:heme binding"/>
    <property type="evidence" value="ECO:0007669"/>
    <property type="project" value="InterPro"/>
</dbReference>
<dbReference type="InterPro" id="IPR008168">
    <property type="entry name" value="Cyt_C_IC"/>
</dbReference>
<evidence type="ECO:0000256" key="11">
    <source>
        <dbReference type="ARBA" id="ARBA00022737"/>
    </source>
</evidence>
<feature type="binding site" description="axial binding residue" evidence="20">
    <location>
        <position position="175"/>
    </location>
    <ligand>
        <name>heme c</name>
        <dbReference type="ChEBI" id="CHEBI:61717"/>
        <label>2</label>
    </ligand>
    <ligandPart>
        <name>Fe</name>
        <dbReference type="ChEBI" id="CHEBI:18248"/>
    </ligandPart>
</feature>
<comment type="caution">
    <text evidence="25">The sequence shown here is derived from an EMBL/GenBank/DDBJ whole genome shotgun (WGS) entry which is preliminary data.</text>
</comment>
<dbReference type="Pfam" id="PF00034">
    <property type="entry name" value="Cytochrom_C"/>
    <property type="match status" value="1"/>
</dbReference>
<keyword evidence="17 19" id="KW-0406">Ion transport</keyword>
<comment type="function">
    <text evidence="19">C-type cytochrome. Part of the cbb3-type cytochrome c oxidase complex.</text>
</comment>
<evidence type="ECO:0000256" key="22">
    <source>
        <dbReference type="SAM" id="MobiDB-lite"/>
    </source>
</evidence>
<dbReference type="InterPro" id="IPR032858">
    <property type="entry name" value="CcoP_N"/>
</dbReference>
<keyword evidence="5 19" id="KW-1003">Cell membrane</keyword>
<dbReference type="EMBL" id="BNCI01000001">
    <property type="protein sequence ID" value="GHF19545.1"/>
    <property type="molecule type" value="Genomic_DNA"/>
</dbReference>
<comment type="cofactor">
    <cofactor evidence="19 21">
        <name>heme c</name>
        <dbReference type="ChEBI" id="CHEBI:61717"/>
    </cofactor>
    <text evidence="19 21">Binds 2 heme C groups per subunit.</text>
</comment>
<dbReference type="Pfam" id="PF13442">
    <property type="entry name" value="Cytochrome_CBB3"/>
    <property type="match status" value="1"/>
</dbReference>
<feature type="domain" description="Cytochrome c" evidence="24">
    <location>
        <begin position="207"/>
        <end position="288"/>
    </location>
</feature>
<dbReference type="Gene3D" id="6.10.280.130">
    <property type="match status" value="1"/>
</dbReference>
<feature type="binding site" description="axial binding residue" evidence="20">
    <location>
        <position position="224"/>
    </location>
    <ligand>
        <name>heme c</name>
        <dbReference type="ChEBI" id="CHEBI:61717"/>
        <label>2</label>
    </ligand>
    <ligandPart>
        <name>Fe</name>
        <dbReference type="ChEBI" id="CHEBI:18248"/>
    </ligandPart>
</feature>
<evidence type="ECO:0000313" key="26">
    <source>
        <dbReference type="Proteomes" id="UP000630923"/>
    </source>
</evidence>
<comment type="pathway">
    <text evidence="2 19">Energy metabolism; oxidative phosphorylation.</text>
</comment>
<dbReference type="InterPro" id="IPR038414">
    <property type="entry name" value="CcoP_N_sf"/>
</dbReference>
<accession>A0A919AQA2</accession>
<dbReference type="SUPFAM" id="SSF46626">
    <property type="entry name" value="Cytochrome c"/>
    <property type="match status" value="2"/>
</dbReference>
<dbReference type="InterPro" id="IPR004678">
    <property type="entry name" value="Cyt_c_oxidase_cbb3_su3"/>
</dbReference>
<proteinExistence type="inferred from homology"/>
<evidence type="ECO:0000256" key="9">
    <source>
        <dbReference type="ARBA" id="ARBA00022692"/>
    </source>
</evidence>
<dbReference type="PROSITE" id="PS51007">
    <property type="entry name" value="CYTC"/>
    <property type="match status" value="2"/>
</dbReference>
<protein>
    <recommendedName>
        <fullName evidence="19">Cbb3-type cytochrome c oxidase subunit</fullName>
    </recommendedName>
</protein>
<keyword evidence="26" id="KW-1185">Reference proteome</keyword>
<feature type="binding site" description="covalent" evidence="21">
    <location>
        <position position="223"/>
    </location>
    <ligand>
        <name>heme c</name>
        <dbReference type="ChEBI" id="CHEBI:61717"/>
        <label>2</label>
    </ligand>
</feature>
<feature type="binding site" description="axial binding residue" evidence="20">
    <location>
        <position position="265"/>
    </location>
    <ligand>
        <name>heme c</name>
        <dbReference type="ChEBI" id="CHEBI:61717"/>
        <label>1</label>
    </ligand>
    <ligandPart>
        <name>Fe</name>
        <dbReference type="ChEBI" id="CHEBI:18248"/>
    </ligandPart>
</feature>
<organism evidence="25 26">
    <name type="scientific">Kordiimonas sediminis</name>
    <dbReference type="NCBI Taxonomy" id="1735581"/>
    <lineage>
        <taxon>Bacteria</taxon>
        <taxon>Pseudomonadati</taxon>
        <taxon>Pseudomonadota</taxon>
        <taxon>Alphaproteobacteria</taxon>
        <taxon>Kordiimonadales</taxon>
        <taxon>Kordiimonadaceae</taxon>
        <taxon>Kordiimonas</taxon>
    </lineage>
</organism>
<keyword evidence="16 19" id="KW-0408">Iron</keyword>
<keyword evidence="10 19" id="KW-0479">Metal-binding</keyword>
<dbReference type="PIRSF" id="PIRSF000006">
    <property type="entry name" value="Cbb3-Cox_fixP"/>
    <property type="match status" value="1"/>
</dbReference>
<keyword evidence="14 23" id="KW-1133">Transmembrane helix</keyword>
<dbReference type="GO" id="GO:0005506">
    <property type="term" value="F:iron ion binding"/>
    <property type="evidence" value="ECO:0007669"/>
    <property type="project" value="InterPro"/>
</dbReference>
<keyword evidence="6 19" id="KW-0997">Cell inner membrane</keyword>
<keyword evidence="12 19" id="KW-0375">Hydrogen ion transport</keyword>
<feature type="binding site" description="covalent" evidence="21">
    <location>
        <position position="123"/>
    </location>
    <ligand>
        <name>heme c</name>
        <dbReference type="ChEBI" id="CHEBI:61717"/>
        <label>1</label>
    </ligand>
</feature>
<keyword evidence="18 19" id="KW-0472">Membrane</keyword>
<dbReference type="Pfam" id="PF14715">
    <property type="entry name" value="FixP_N"/>
    <property type="match status" value="1"/>
</dbReference>
<dbReference type="PANTHER" id="PTHR33751">
    <property type="entry name" value="CBB3-TYPE CYTOCHROME C OXIDASE SUBUNIT FIXP"/>
    <property type="match status" value="1"/>
</dbReference>
<feature type="region of interest" description="Disordered" evidence="22">
    <location>
        <begin position="1"/>
        <end position="20"/>
    </location>
</feature>
<evidence type="ECO:0000256" key="23">
    <source>
        <dbReference type="SAM" id="Phobius"/>
    </source>
</evidence>
<evidence type="ECO:0000256" key="18">
    <source>
        <dbReference type="ARBA" id="ARBA00023136"/>
    </source>
</evidence>
<feature type="transmembrane region" description="Helical" evidence="23">
    <location>
        <begin position="32"/>
        <end position="54"/>
    </location>
</feature>
<dbReference type="InterPro" id="IPR009056">
    <property type="entry name" value="Cyt_c-like_dom"/>
</dbReference>
<dbReference type="PRINTS" id="PR00605">
    <property type="entry name" value="CYTCHROMECIC"/>
</dbReference>
<dbReference type="GO" id="GO:0009055">
    <property type="term" value="F:electron transfer activity"/>
    <property type="evidence" value="ECO:0007669"/>
    <property type="project" value="InterPro"/>
</dbReference>
<dbReference type="AlphaFoldDB" id="A0A919AQA2"/>
<dbReference type="RefSeq" id="WP_191250989.1">
    <property type="nucleotide sequence ID" value="NZ_BNCI01000001.1"/>
</dbReference>
<name>A0A919AQA2_9PROT</name>
<dbReference type="GO" id="GO:0005886">
    <property type="term" value="C:plasma membrane"/>
    <property type="evidence" value="ECO:0007669"/>
    <property type="project" value="UniProtKB-SubCell"/>
</dbReference>
<evidence type="ECO:0000256" key="8">
    <source>
        <dbReference type="ARBA" id="ARBA00022660"/>
    </source>
</evidence>
<dbReference type="InterPro" id="IPR050597">
    <property type="entry name" value="Cytochrome_c_Oxidase_Subunit"/>
</dbReference>
<gene>
    <name evidence="25" type="primary">fixP</name>
    <name evidence="25" type="ORF">GCM10017044_12800</name>
</gene>
<evidence type="ECO:0000256" key="16">
    <source>
        <dbReference type="ARBA" id="ARBA00023004"/>
    </source>
</evidence>
<evidence type="ECO:0000256" key="7">
    <source>
        <dbReference type="ARBA" id="ARBA00022617"/>
    </source>
</evidence>
<dbReference type="Proteomes" id="UP000630923">
    <property type="component" value="Unassembled WGS sequence"/>
</dbReference>
<reference evidence="25" key="1">
    <citation type="journal article" date="2014" name="Int. J. Syst. Evol. Microbiol.">
        <title>Complete genome sequence of Corynebacterium casei LMG S-19264T (=DSM 44701T), isolated from a smear-ripened cheese.</title>
        <authorList>
            <consortium name="US DOE Joint Genome Institute (JGI-PGF)"/>
            <person name="Walter F."/>
            <person name="Albersmeier A."/>
            <person name="Kalinowski J."/>
            <person name="Ruckert C."/>
        </authorList>
    </citation>
    <scope>NUCLEOTIDE SEQUENCE</scope>
    <source>
        <strain evidence="25">KCTC 42590</strain>
    </source>
</reference>
<evidence type="ECO:0000256" key="6">
    <source>
        <dbReference type="ARBA" id="ARBA00022519"/>
    </source>
</evidence>
<dbReference type="GO" id="GO:0016491">
    <property type="term" value="F:oxidoreductase activity"/>
    <property type="evidence" value="ECO:0007669"/>
    <property type="project" value="UniProtKB-KW"/>
</dbReference>
<evidence type="ECO:0000256" key="20">
    <source>
        <dbReference type="PIRSR" id="PIRSR000006-1"/>
    </source>
</evidence>
<keyword evidence="13 19" id="KW-0249">Electron transport</keyword>
<evidence type="ECO:0000256" key="1">
    <source>
        <dbReference type="ARBA" id="ARBA00004533"/>
    </source>
</evidence>
<dbReference type="PANTHER" id="PTHR33751:SF1">
    <property type="entry name" value="CBB3-TYPE CYTOCHROME C OXIDASE SUBUNIT FIXP"/>
    <property type="match status" value="1"/>
</dbReference>
<evidence type="ECO:0000259" key="24">
    <source>
        <dbReference type="PROSITE" id="PS51007"/>
    </source>
</evidence>
<evidence type="ECO:0000256" key="10">
    <source>
        <dbReference type="ARBA" id="ARBA00022723"/>
    </source>
</evidence>
<evidence type="ECO:0000256" key="12">
    <source>
        <dbReference type="ARBA" id="ARBA00022781"/>
    </source>
</evidence>
<keyword evidence="8 19" id="KW-0679">Respiratory chain</keyword>
<keyword evidence="15 19" id="KW-0560">Oxidoreductase</keyword>
<evidence type="ECO:0000256" key="3">
    <source>
        <dbReference type="ARBA" id="ARBA00006113"/>
    </source>
</evidence>
<evidence type="ECO:0000256" key="14">
    <source>
        <dbReference type="ARBA" id="ARBA00022989"/>
    </source>
</evidence>
<keyword evidence="4 19" id="KW-0813">Transport</keyword>
<reference evidence="25" key="2">
    <citation type="submission" date="2020-09" db="EMBL/GenBank/DDBJ databases">
        <authorList>
            <person name="Sun Q."/>
            <person name="Kim S."/>
        </authorList>
    </citation>
    <scope>NUCLEOTIDE SEQUENCE</scope>
    <source>
        <strain evidence="25">KCTC 42590</strain>
    </source>
</reference>
<keyword evidence="9 23" id="KW-0812">Transmembrane</keyword>
<evidence type="ECO:0000256" key="2">
    <source>
        <dbReference type="ARBA" id="ARBA00004673"/>
    </source>
</evidence>
<keyword evidence="7 19" id="KW-0349">Heme</keyword>
<feature type="binding site" description="covalent" evidence="21">
    <location>
        <position position="126"/>
    </location>
    <ligand>
        <name>heme c</name>
        <dbReference type="ChEBI" id="CHEBI:61717"/>
        <label>1</label>
    </ligand>
</feature>
<evidence type="ECO:0000256" key="5">
    <source>
        <dbReference type="ARBA" id="ARBA00022475"/>
    </source>
</evidence>
<dbReference type="GO" id="GO:1902600">
    <property type="term" value="P:proton transmembrane transport"/>
    <property type="evidence" value="ECO:0007669"/>
    <property type="project" value="UniProtKB-KW"/>
</dbReference>
<comment type="similarity">
    <text evidence="3 19">Belongs to the CcoP / FixP family.</text>
</comment>
<feature type="domain" description="Cytochrome c" evidence="24">
    <location>
        <begin position="110"/>
        <end position="200"/>
    </location>
</feature>
<dbReference type="NCBIfam" id="TIGR00782">
    <property type="entry name" value="ccoP"/>
    <property type="match status" value="1"/>
</dbReference>
<sequence>MSKIERDEHTGTETTGHEWDGIKELNTPLPKWWLYTFYACILWSIGYMVVYPAIPFAGENGYSEGTFGYSQRDVVAEEVAQAKAAQSQYLDQIAAKDFEEIRGDQDLMAFAAQGGKAAFGDNCAPCHGTGAQGFTGFPNLNDDDWIWGGTLSDIYQTIKHGIRWDEDDETRFSEMPRFLDDGLLERSQVEDVTEYVLSLSGNSSSPEKVERGAVIFAEQCTVCHGESGMGDRMQGAPNLTDAIWLYGGEREDVYSTIAHSRRGVMPSWAGRLDDATIKQLVLYVHGLGGGEQTIADEAEDFAEEMADEPVEDEAAQQ</sequence>
<comment type="subcellular location">
    <subcellularLocation>
        <location evidence="1 19">Cell inner membrane</location>
    </subcellularLocation>
</comment>
<dbReference type="InterPro" id="IPR036909">
    <property type="entry name" value="Cyt_c-like_dom_sf"/>
</dbReference>
<evidence type="ECO:0000256" key="15">
    <source>
        <dbReference type="ARBA" id="ARBA00023002"/>
    </source>
</evidence>
<feature type="binding site" description="axial binding residue" evidence="20">
    <location>
        <position position="127"/>
    </location>
    <ligand>
        <name>heme c</name>
        <dbReference type="ChEBI" id="CHEBI:61717"/>
        <label>1</label>
    </ligand>
    <ligandPart>
        <name>Fe</name>
        <dbReference type="ChEBI" id="CHEBI:18248"/>
    </ligandPart>
</feature>
<dbReference type="Gene3D" id="1.10.760.10">
    <property type="entry name" value="Cytochrome c-like domain"/>
    <property type="match status" value="2"/>
</dbReference>
<evidence type="ECO:0000256" key="21">
    <source>
        <dbReference type="PIRSR" id="PIRSR000006-2"/>
    </source>
</evidence>
<evidence type="ECO:0000256" key="13">
    <source>
        <dbReference type="ARBA" id="ARBA00022982"/>
    </source>
</evidence>
<feature type="binding site" description="covalent" evidence="21">
    <location>
        <position position="220"/>
    </location>
    <ligand>
        <name>heme c</name>
        <dbReference type="ChEBI" id="CHEBI:61717"/>
        <label>2</label>
    </ligand>
</feature>